<dbReference type="PATRIC" id="fig|1134406.4.peg.3893"/>
<dbReference type="CDD" id="cd03220">
    <property type="entry name" value="ABC_KpsT_Wzt"/>
    <property type="match status" value="1"/>
</dbReference>
<dbReference type="InterPro" id="IPR003593">
    <property type="entry name" value="AAA+_ATPase"/>
</dbReference>
<proteinExistence type="inferred from homology"/>
<dbReference type="Pfam" id="PF14524">
    <property type="entry name" value="Wzt_C"/>
    <property type="match status" value="1"/>
</dbReference>
<dbReference type="SMART" id="SM00382">
    <property type="entry name" value="AAA"/>
    <property type="match status" value="1"/>
</dbReference>
<dbReference type="Proteomes" id="UP000050417">
    <property type="component" value="Unassembled WGS sequence"/>
</dbReference>
<evidence type="ECO:0000259" key="5">
    <source>
        <dbReference type="PROSITE" id="PS50893"/>
    </source>
</evidence>
<dbReference type="InterPro" id="IPR015860">
    <property type="entry name" value="ABC_transpr_TagH-like"/>
</dbReference>
<evidence type="ECO:0000256" key="4">
    <source>
        <dbReference type="ARBA" id="ARBA00022840"/>
    </source>
</evidence>
<feature type="domain" description="ABC transporter" evidence="5">
    <location>
        <begin position="6"/>
        <end position="259"/>
    </location>
</feature>
<dbReference type="OrthoDB" id="9778870at2"/>
<evidence type="ECO:0000313" key="7">
    <source>
        <dbReference type="Proteomes" id="UP000050417"/>
    </source>
</evidence>
<dbReference type="EMBL" id="LGCL01000026">
    <property type="protein sequence ID" value="KPL76077.1"/>
    <property type="molecule type" value="Genomic_DNA"/>
</dbReference>
<name>A0A0P6X156_9CHLR</name>
<comment type="caution">
    <text evidence="6">The sequence shown here is derived from an EMBL/GenBank/DDBJ whole genome shotgun (WGS) entry which is preliminary data.</text>
</comment>
<reference evidence="6 7" key="1">
    <citation type="submission" date="2015-07" db="EMBL/GenBank/DDBJ databases">
        <title>Genome sequence of Ornatilinea apprima DSM 23815.</title>
        <authorList>
            <person name="Hemp J."/>
            <person name="Ward L.M."/>
            <person name="Pace L.A."/>
            <person name="Fischer W.W."/>
        </authorList>
    </citation>
    <scope>NUCLEOTIDE SEQUENCE [LARGE SCALE GENOMIC DNA]</scope>
    <source>
        <strain evidence="6 7">P3M-1</strain>
    </source>
</reference>
<evidence type="ECO:0000256" key="1">
    <source>
        <dbReference type="ARBA" id="ARBA00005417"/>
    </source>
</evidence>
<dbReference type="PANTHER" id="PTHR46743:SF2">
    <property type="entry name" value="TEICHOIC ACIDS EXPORT ATP-BINDING PROTEIN TAGH"/>
    <property type="match status" value="1"/>
</dbReference>
<keyword evidence="4" id="KW-0067">ATP-binding</keyword>
<sequence length="421" mass="47077">MSNIAIRVENLGKKYRLGAPQLKYRTLRESLSDGFERATRRLRSGEQDPDVLWALRGVSFEVKQGEVLGIIGRNGAGKSTLLKILSRVTEPSEGYAEIRGRVGSLLEVGTGFHPELTGRENVYLNGAILGMHRDEIESKFDEIVAFSEMEKFIDTPVKRFSSGMQLRLAFAVAAHLEPEILVVDEVLAVGDAEFQRKCLGKMNDVAQAGRTVLFVSHNMSAVLRLTQEAMVIDKGNVVLRAPSTEAVDFYLSRGLSQEGERVWEADEVPDSAYPFRPMAVRVLNGQGQVKDTLRSTEPVQIEIEYEIEQAISGLRVGLYLMTVRGEYILTSFDTDDSGLFEQHAVRQPGHYTSRCVVPPDFLNEGRYALGINASSYRVKRYFQDDQAITFNVDAAGAPGMQWPEPRLGPVRPRFEWKIEAE</sequence>
<dbReference type="GO" id="GO:0005524">
    <property type="term" value="F:ATP binding"/>
    <property type="evidence" value="ECO:0007669"/>
    <property type="project" value="UniProtKB-KW"/>
</dbReference>
<organism evidence="6 7">
    <name type="scientific">Ornatilinea apprima</name>
    <dbReference type="NCBI Taxonomy" id="1134406"/>
    <lineage>
        <taxon>Bacteria</taxon>
        <taxon>Bacillati</taxon>
        <taxon>Chloroflexota</taxon>
        <taxon>Anaerolineae</taxon>
        <taxon>Anaerolineales</taxon>
        <taxon>Anaerolineaceae</taxon>
        <taxon>Ornatilinea</taxon>
    </lineage>
</organism>
<dbReference type="STRING" id="1134406.ADN00_12085"/>
<dbReference type="Pfam" id="PF00005">
    <property type="entry name" value="ABC_tran"/>
    <property type="match status" value="1"/>
</dbReference>
<dbReference type="SUPFAM" id="SSF52540">
    <property type="entry name" value="P-loop containing nucleoside triphosphate hydrolases"/>
    <property type="match status" value="1"/>
</dbReference>
<comment type="similarity">
    <text evidence="1">Belongs to the ABC transporter superfamily.</text>
</comment>
<dbReference type="GO" id="GO:0016887">
    <property type="term" value="F:ATP hydrolysis activity"/>
    <property type="evidence" value="ECO:0007669"/>
    <property type="project" value="InterPro"/>
</dbReference>
<keyword evidence="7" id="KW-1185">Reference proteome</keyword>
<dbReference type="InterPro" id="IPR029439">
    <property type="entry name" value="Wzt_C"/>
</dbReference>
<dbReference type="Gene3D" id="2.70.50.60">
    <property type="entry name" value="abc- transporter (atp binding component) like domain"/>
    <property type="match status" value="1"/>
</dbReference>
<dbReference type="GO" id="GO:0140359">
    <property type="term" value="F:ABC-type transporter activity"/>
    <property type="evidence" value="ECO:0007669"/>
    <property type="project" value="InterPro"/>
</dbReference>
<gene>
    <name evidence="6" type="ORF">ADN00_12085</name>
</gene>
<dbReference type="RefSeq" id="WP_075063272.1">
    <property type="nucleotide sequence ID" value="NZ_LGCL01000026.1"/>
</dbReference>
<keyword evidence="3" id="KW-0547">Nucleotide-binding</keyword>
<dbReference type="PROSITE" id="PS50893">
    <property type="entry name" value="ABC_TRANSPORTER_2"/>
    <property type="match status" value="1"/>
</dbReference>
<evidence type="ECO:0000256" key="2">
    <source>
        <dbReference type="ARBA" id="ARBA00022448"/>
    </source>
</evidence>
<protein>
    <recommendedName>
        <fullName evidence="5">ABC transporter domain-containing protein</fullName>
    </recommendedName>
</protein>
<dbReference type="Gene3D" id="3.40.50.300">
    <property type="entry name" value="P-loop containing nucleotide triphosphate hydrolases"/>
    <property type="match status" value="1"/>
</dbReference>
<dbReference type="PANTHER" id="PTHR46743">
    <property type="entry name" value="TEICHOIC ACIDS EXPORT ATP-BINDING PROTEIN TAGH"/>
    <property type="match status" value="1"/>
</dbReference>
<keyword evidence="2" id="KW-0813">Transport</keyword>
<dbReference type="AlphaFoldDB" id="A0A0P6X156"/>
<dbReference type="InterPro" id="IPR003439">
    <property type="entry name" value="ABC_transporter-like_ATP-bd"/>
</dbReference>
<accession>A0A0P6X156</accession>
<dbReference type="CDD" id="cd10147">
    <property type="entry name" value="Wzt_C-like"/>
    <property type="match status" value="1"/>
</dbReference>
<dbReference type="InterPro" id="IPR027417">
    <property type="entry name" value="P-loop_NTPase"/>
</dbReference>
<dbReference type="InterPro" id="IPR050683">
    <property type="entry name" value="Bact_Polysacc_Export_ATP-bd"/>
</dbReference>
<evidence type="ECO:0000256" key="3">
    <source>
        <dbReference type="ARBA" id="ARBA00022741"/>
    </source>
</evidence>
<dbReference type="GO" id="GO:0016020">
    <property type="term" value="C:membrane"/>
    <property type="evidence" value="ECO:0007669"/>
    <property type="project" value="InterPro"/>
</dbReference>
<evidence type="ECO:0000313" key="6">
    <source>
        <dbReference type="EMBL" id="KPL76077.1"/>
    </source>
</evidence>